<dbReference type="GeneID" id="83013125"/>
<organism evidence="5 6">
    <name type="scientific">Clostridium disporicum</name>
    <dbReference type="NCBI Taxonomy" id="84024"/>
    <lineage>
        <taxon>Bacteria</taxon>
        <taxon>Bacillati</taxon>
        <taxon>Bacillota</taxon>
        <taxon>Clostridia</taxon>
        <taxon>Eubacteriales</taxon>
        <taxon>Clostridiaceae</taxon>
        <taxon>Clostridium</taxon>
    </lineage>
</organism>
<accession>A0A174JL38</accession>
<dbReference type="InterPro" id="IPR050679">
    <property type="entry name" value="Bact_HTH_transcr_reg"/>
</dbReference>
<dbReference type="InterPro" id="IPR000524">
    <property type="entry name" value="Tscrpt_reg_HTH_GntR"/>
</dbReference>
<dbReference type="Pfam" id="PF00392">
    <property type="entry name" value="GntR"/>
    <property type="match status" value="1"/>
</dbReference>
<keyword evidence="3" id="KW-0804">Transcription</keyword>
<dbReference type="PRINTS" id="PR00035">
    <property type="entry name" value="HTHGNTR"/>
</dbReference>
<dbReference type="SUPFAM" id="SSF46785">
    <property type="entry name" value="Winged helix' DNA-binding domain"/>
    <property type="match status" value="1"/>
</dbReference>
<dbReference type="InterPro" id="IPR036388">
    <property type="entry name" value="WH-like_DNA-bd_sf"/>
</dbReference>
<dbReference type="Gene3D" id="1.10.10.10">
    <property type="entry name" value="Winged helix-like DNA-binding domain superfamily/Winged helix DNA-binding domain"/>
    <property type="match status" value="1"/>
</dbReference>
<dbReference type="GO" id="GO:0003677">
    <property type="term" value="F:DNA binding"/>
    <property type="evidence" value="ECO:0007669"/>
    <property type="project" value="UniProtKB-KW"/>
</dbReference>
<dbReference type="InterPro" id="IPR028978">
    <property type="entry name" value="Chorismate_lyase_/UTRA_dom_sf"/>
</dbReference>
<dbReference type="EMBL" id="CYZV01000028">
    <property type="protein sequence ID" value="CUO52347.1"/>
    <property type="molecule type" value="Genomic_DNA"/>
</dbReference>
<name>A0A174JL38_9CLOT</name>
<feature type="domain" description="HTH gntR-type" evidence="4">
    <location>
        <begin position="8"/>
        <end position="76"/>
    </location>
</feature>
<sequence length="240" mass="27493">MIDKNSPIPVYYQLKNDLIKKIAKGVWKPGECISSERELCEIYEVSRMTIRQAIGELVQEGILLRKKGKGTFVCEQKVNQKDMMSFTEMINQSGRKLDTKVIEFEVIDTPDDMQDIFILDKLYKITRKRIVDGESIALETVYIPVDYCGSINKEMLSGSLYKILEGFGYTITHSNSSIIAVNVNDEIRGLLECEKDTPILKTINKTFTSSDKLLFLEEAYYKSDKFTLQVNISRKEGELL</sequence>
<evidence type="ECO:0000313" key="6">
    <source>
        <dbReference type="Proteomes" id="UP000095558"/>
    </source>
</evidence>
<dbReference type="PANTHER" id="PTHR44846:SF1">
    <property type="entry name" value="MANNOSYL-D-GLYCERATE TRANSPORT_METABOLISM SYSTEM REPRESSOR MNGR-RELATED"/>
    <property type="match status" value="1"/>
</dbReference>
<evidence type="ECO:0000256" key="3">
    <source>
        <dbReference type="ARBA" id="ARBA00023163"/>
    </source>
</evidence>
<dbReference type="InterPro" id="IPR036390">
    <property type="entry name" value="WH_DNA-bd_sf"/>
</dbReference>
<evidence type="ECO:0000256" key="2">
    <source>
        <dbReference type="ARBA" id="ARBA00023125"/>
    </source>
</evidence>
<dbReference type="SMART" id="SM00345">
    <property type="entry name" value="HTH_GNTR"/>
    <property type="match status" value="1"/>
</dbReference>
<dbReference type="CDD" id="cd07377">
    <property type="entry name" value="WHTH_GntR"/>
    <property type="match status" value="1"/>
</dbReference>
<evidence type="ECO:0000256" key="1">
    <source>
        <dbReference type="ARBA" id="ARBA00023015"/>
    </source>
</evidence>
<proteinExistence type="predicted"/>
<dbReference type="Proteomes" id="UP000095558">
    <property type="component" value="Unassembled WGS sequence"/>
</dbReference>
<dbReference type="PANTHER" id="PTHR44846">
    <property type="entry name" value="MANNOSYL-D-GLYCERATE TRANSPORT/METABOLISM SYSTEM REPRESSOR MNGR-RELATED"/>
    <property type="match status" value="1"/>
</dbReference>
<dbReference type="OrthoDB" id="457376at2"/>
<dbReference type="AlphaFoldDB" id="A0A174JL38"/>
<dbReference type="FunFam" id="1.10.10.10:FF:000079">
    <property type="entry name" value="GntR family transcriptional regulator"/>
    <property type="match status" value="1"/>
</dbReference>
<dbReference type="SUPFAM" id="SSF64288">
    <property type="entry name" value="Chorismate lyase-like"/>
    <property type="match status" value="1"/>
</dbReference>
<dbReference type="Gene3D" id="3.40.1410.10">
    <property type="entry name" value="Chorismate lyase-like"/>
    <property type="match status" value="1"/>
</dbReference>
<dbReference type="GO" id="GO:0045892">
    <property type="term" value="P:negative regulation of DNA-templated transcription"/>
    <property type="evidence" value="ECO:0007669"/>
    <property type="project" value="TreeGrafter"/>
</dbReference>
<keyword evidence="1" id="KW-0805">Transcription regulation</keyword>
<dbReference type="PROSITE" id="PS50949">
    <property type="entry name" value="HTH_GNTR"/>
    <property type="match status" value="1"/>
</dbReference>
<dbReference type="InterPro" id="IPR011663">
    <property type="entry name" value="UTRA"/>
</dbReference>
<keyword evidence="2" id="KW-0238">DNA-binding</keyword>
<protein>
    <submittedName>
        <fullName evidence="5">GntR family transcriptional regulator</fullName>
    </submittedName>
</protein>
<dbReference type="RefSeq" id="WP_042401888.1">
    <property type="nucleotide sequence ID" value="NZ_CYYT01000048.1"/>
</dbReference>
<reference evidence="5 6" key="1">
    <citation type="submission" date="2015-09" db="EMBL/GenBank/DDBJ databases">
        <authorList>
            <consortium name="Pathogen Informatics"/>
        </authorList>
    </citation>
    <scope>NUCLEOTIDE SEQUENCE [LARGE SCALE GENOMIC DNA]</scope>
    <source>
        <strain evidence="5 6">2789STDY5834855</strain>
    </source>
</reference>
<dbReference type="SMART" id="SM00866">
    <property type="entry name" value="UTRA"/>
    <property type="match status" value="1"/>
</dbReference>
<gene>
    <name evidence="5" type="primary">yvoA_2</name>
    <name evidence="5" type="ORF">ERS852470_02597</name>
</gene>
<evidence type="ECO:0000313" key="5">
    <source>
        <dbReference type="EMBL" id="CUO52347.1"/>
    </source>
</evidence>
<dbReference type="GO" id="GO:0003700">
    <property type="term" value="F:DNA-binding transcription factor activity"/>
    <property type="evidence" value="ECO:0007669"/>
    <property type="project" value="InterPro"/>
</dbReference>
<dbReference type="Pfam" id="PF07702">
    <property type="entry name" value="UTRA"/>
    <property type="match status" value="1"/>
</dbReference>
<evidence type="ECO:0000259" key="4">
    <source>
        <dbReference type="PROSITE" id="PS50949"/>
    </source>
</evidence>